<organism evidence="6">
    <name type="scientific">Bionectria ochroleuca</name>
    <name type="common">Gliocladium roseum</name>
    <dbReference type="NCBI Taxonomy" id="29856"/>
    <lineage>
        <taxon>Eukaryota</taxon>
        <taxon>Fungi</taxon>
        <taxon>Dikarya</taxon>
        <taxon>Ascomycota</taxon>
        <taxon>Pezizomycotina</taxon>
        <taxon>Sordariomycetes</taxon>
        <taxon>Hypocreomycetidae</taxon>
        <taxon>Hypocreales</taxon>
        <taxon>Bionectriaceae</taxon>
        <taxon>Clonostachys</taxon>
    </lineage>
</organism>
<dbReference type="EMBL" id="MT700437">
    <property type="protein sequence ID" value="QYB24454.1"/>
    <property type="molecule type" value="mRNA"/>
</dbReference>
<protein>
    <submittedName>
        <fullName evidence="6">NAD-dependent glutamate dehydrogenase</fullName>
    </submittedName>
</protein>
<dbReference type="SUPFAM" id="SSF53223">
    <property type="entry name" value="Aminoacid dehydrogenase-like, N-terminal domain"/>
    <property type="match status" value="1"/>
</dbReference>
<dbReference type="Pfam" id="PF00208">
    <property type="entry name" value="ELFV_dehydrog"/>
    <property type="match status" value="1"/>
</dbReference>
<dbReference type="GO" id="GO:0005739">
    <property type="term" value="C:mitochondrion"/>
    <property type="evidence" value="ECO:0007669"/>
    <property type="project" value="TreeGrafter"/>
</dbReference>
<evidence type="ECO:0000259" key="5">
    <source>
        <dbReference type="SMART" id="SM00839"/>
    </source>
</evidence>
<feature type="domain" description="Glutamate/phenylalanine/leucine/valine/L-tryptophan dehydrogenase C-terminal" evidence="5">
    <location>
        <begin position="927"/>
        <end position="1192"/>
    </location>
</feature>
<gene>
    <name evidence="6" type="primary">Gdh2</name>
</gene>
<evidence type="ECO:0000256" key="2">
    <source>
        <dbReference type="ARBA" id="ARBA00023002"/>
    </source>
</evidence>
<evidence type="ECO:0000313" key="6">
    <source>
        <dbReference type="EMBL" id="QYB24454.1"/>
    </source>
</evidence>
<dbReference type="SUPFAM" id="SSF51735">
    <property type="entry name" value="NAD(P)-binding Rossmann-fold domains"/>
    <property type="match status" value="1"/>
</dbReference>
<evidence type="ECO:0000256" key="4">
    <source>
        <dbReference type="SAM" id="MobiDB-lite"/>
    </source>
</evidence>
<evidence type="ECO:0000256" key="3">
    <source>
        <dbReference type="ARBA" id="ARBA00023027"/>
    </source>
</evidence>
<dbReference type="GO" id="GO:0006538">
    <property type="term" value="P:L-glutamate catabolic process"/>
    <property type="evidence" value="ECO:0007669"/>
    <property type="project" value="TreeGrafter"/>
</dbReference>
<dbReference type="PANTHER" id="PTHR11606">
    <property type="entry name" value="GLUTAMATE DEHYDROGENASE"/>
    <property type="match status" value="1"/>
</dbReference>
<sequence length="1283" mass="143936">MYSRPVFGRRDSTCPAGKYLAVYMHSICLEWGLGLEDQGSGWWFRFLTGDRPGTMRLGQEGCSLGHSEAVRFGNTLKFLRAFFCRGTGGTWLDVRTSYLPPGFQWDQGNGQKHLNSSASCCFLGNFCLDRQNKDVPPEQVQWPWLPQLHQTPNLTLTTLTSPRPKAPLAERKVLPAESIDDQLAILLSSRPLPSATFAGSLIRPAFRVGPVNARMLALSIEPANLPLDRFPEYTDPLEDTLAIMTDIAPKPSPLARLQSDGTETSRGASPQPSHISIPLPHNGHKILRSATVGYIAPEFVGKLEQMKSVKEIIQAAGWLPEVVIDEQIQWFYEKLGIDDVYFRIETPAVIANQITSLYAAKVAASVREDRQEEIRLDMEANDHAIYIDTSIPGKALVGGPQYEKRLEAKYLDHQGTTKYRVETFRSPAVIGNSPSSQATLRCYFVYQCLFKQKPEETDPKETRLEVISDHGFWQKATANTKQIYQEIIELAVNRTGPVIEVYDLEGLAEKRLVIAFRTRTAHGLFSALSDLYHYWGVTSSRKYCEQFANGITVMSVYLRPALALDGDYPPLEESIHQITKEISLLYCIPQNKFHSLFLTGELSLQESVYAHASWVFVQHFLNRLGPEYASLSELLDPKEKPQAALLLSKLKRRLRTETFTPDYILEIIKTYPSLVRALYASFANVHLGLSEAASDDNARPSSIEVLSDAKLQEKISSTVSNEHDEMVMTAFRVFNSAILKTNYFTPTKVALSFRLDPSFLPAVEYPKALYGMFLVIGAEFRGFHLRFRDVSRGGIRIVKSRSKEAYAINARNLFDENYGLANTQQRKNKDIPEGGSKGVVLLDPKQQDKQREAFEKYIDSILDLLLPAETPGIKNPIVDLYGKQEILFMGPDENTADLVDWATEHARVRGAPWWKSFFTGKSPKLGGIPHDRYGMTTLSVREYVKGIYRKLNLDPSQVRKMQTGGPDGDLGSNEILLGNEKWTAIVDGSGVLADPNGLNREELLRLAKKRAMISEYDLTKLSKDGYRVLVEDNNVTLPSGEVVANGTTFRNTYHLKDTGNVDAFVPCGGRPESIDLISVSKLIKDGKSTIPYIVEGANLFITQDAKLRLEAAGCILYKDASANKGGVTSSSLEVLASLSFDDESFITNMCVNPKTGEAPQFYKDYVKQVQNKIQENARLEFEAIWREHEATGIPRSILSDTLSWAITDLDEELQQSDLWKSERIRFGVLRDALPQLLLDKIGLETIIQRVPENYLRAIFGSYLASRFVYEFGSQPSQFAFFDL</sequence>
<dbReference type="Pfam" id="PF23152">
    <property type="entry name" value="GDH_2nd"/>
    <property type="match status" value="1"/>
</dbReference>
<keyword evidence="3" id="KW-0520">NAD</keyword>
<dbReference type="InterPro" id="IPR056365">
    <property type="entry name" value="NAD-GDH_2nd"/>
</dbReference>
<dbReference type="InterPro" id="IPR033524">
    <property type="entry name" value="Glu/Leu/Phe/Val_DH_AS"/>
</dbReference>
<dbReference type="PANTHER" id="PTHR11606:SF24">
    <property type="entry name" value="NAD-SPECIFIC GLUTAMATE DEHYDROGENASE"/>
    <property type="match status" value="1"/>
</dbReference>
<dbReference type="InterPro" id="IPR036291">
    <property type="entry name" value="NAD(P)-bd_dom_sf"/>
</dbReference>
<accession>A0A8F8XC26</accession>
<dbReference type="InterPro" id="IPR055480">
    <property type="entry name" value="NAD-GDH_N"/>
</dbReference>
<dbReference type="Gene3D" id="3.40.50.720">
    <property type="entry name" value="NAD(P)-binding Rossmann-like Domain"/>
    <property type="match status" value="1"/>
</dbReference>
<proteinExistence type="evidence at transcript level"/>
<feature type="region of interest" description="Disordered" evidence="4">
    <location>
        <begin position="251"/>
        <end position="275"/>
    </location>
</feature>
<dbReference type="SMART" id="SM00839">
    <property type="entry name" value="ELFV_dehydrog"/>
    <property type="match status" value="1"/>
</dbReference>
<keyword evidence="2" id="KW-0560">Oxidoreductase</keyword>
<dbReference type="PROSITE" id="PS00074">
    <property type="entry name" value="GLFV_DEHYDROGENASE"/>
    <property type="match status" value="1"/>
</dbReference>
<evidence type="ECO:0000256" key="1">
    <source>
        <dbReference type="ARBA" id="ARBA00006382"/>
    </source>
</evidence>
<reference evidence="6" key="1">
    <citation type="submission" date="2020-06" db="EMBL/GenBank/DDBJ databases">
        <authorList>
            <person name="Lv B."/>
        </authorList>
    </citation>
    <scope>NUCLEOTIDE SEQUENCE</scope>
    <source>
        <strain evidence="6">67-1</strain>
    </source>
</reference>
<dbReference type="Pfam" id="PF23147">
    <property type="entry name" value="GDH2_N"/>
    <property type="match status" value="1"/>
</dbReference>
<feature type="compositionally biased region" description="Polar residues" evidence="4">
    <location>
        <begin position="259"/>
        <end position="274"/>
    </location>
</feature>
<dbReference type="InterPro" id="IPR006096">
    <property type="entry name" value="Glu/Leu/Phe/Val/Trp_DH_C"/>
</dbReference>
<name>A0A8F8XC26_BIOOC</name>
<dbReference type="InterPro" id="IPR046346">
    <property type="entry name" value="Aminoacid_DH-like_N_sf"/>
</dbReference>
<comment type="similarity">
    <text evidence="1">Belongs to the Glu/Leu/Phe/Val dehydrogenases family.</text>
</comment>
<dbReference type="GO" id="GO:0004352">
    <property type="term" value="F:glutamate dehydrogenase (NAD+) activity"/>
    <property type="evidence" value="ECO:0007669"/>
    <property type="project" value="TreeGrafter"/>
</dbReference>